<dbReference type="InterPro" id="IPR050407">
    <property type="entry name" value="Geranylgeranyl_reductase"/>
</dbReference>
<dbReference type="Gene3D" id="3.50.50.60">
    <property type="entry name" value="FAD/NAD(P)-binding domain"/>
    <property type="match status" value="1"/>
</dbReference>
<evidence type="ECO:0000313" key="2">
    <source>
        <dbReference type="EMBL" id="MCP2311162.1"/>
    </source>
</evidence>
<dbReference type="NCBIfam" id="TIGR02032">
    <property type="entry name" value="GG-red-SF"/>
    <property type="match status" value="1"/>
</dbReference>
<organism evidence="2 3">
    <name type="scientific">Kitasatospora paracochleata</name>
    <dbReference type="NCBI Taxonomy" id="58354"/>
    <lineage>
        <taxon>Bacteria</taxon>
        <taxon>Bacillati</taxon>
        <taxon>Actinomycetota</taxon>
        <taxon>Actinomycetes</taxon>
        <taxon>Kitasatosporales</taxon>
        <taxon>Streptomycetaceae</taxon>
        <taxon>Kitasatospora</taxon>
    </lineage>
</organism>
<proteinExistence type="predicted"/>
<dbReference type="Proteomes" id="UP001206483">
    <property type="component" value="Unassembled WGS sequence"/>
</dbReference>
<feature type="domain" description="FAD-binding" evidence="1">
    <location>
        <begin position="6"/>
        <end position="348"/>
    </location>
</feature>
<dbReference type="EMBL" id="JAMZDX010000004">
    <property type="protein sequence ID" value="MCP2311162.1"/>
    <property type="molecule type" value="Genomic_DNA"/>
</dbReference>
<name>A0ABT1J161_9ACTN</name>
<dbReference type="RefSeq" id="WP_253799797.1">
    <property type="nucleotide sequence ID" value="NZ_BAAAUB010000076.1"/>
</dbReference>
<sequence length="400" mass="43614">MAAEYDAQVLVIGAGPAGSSAAVHLARAGVDVLLLEKDAFPRDKVCGDGLTPRGVHQLLRMGIDTTTPGWRRSRGMRLYCDGRQMDVEWPTIGRYPDFGLTRSRHDFDELLANHAQASGARLLTETKVTGPVTDTTGRVVGVTATSRGSDEPVTYRAPIVIAADGASARTALATGWQRDPRTPLATAARRYYRTDAFAKDELLHLWADLSCAGTGGTLPGYGWLFPLADGRVNLGLGGVPHHQHGNTDLRATFRQWISRLPAHWNLDETTEDSPLRSAALPMGLNRRPQYRRGLLLIGDSAGMVSPWTGEGIGQAMEAAAIAADTVTLALTRTPGPGREQVLRNYPNEVDRRWNRYYKLGNTVAEQVFSRFGYRPLLNRHLMNSPAAVGVLTRLFAHLSS</sequence>
<evidence type="ECO:0000259" key="1">
    <source>
        <dbReference type="Pfam" id="PF01494"/>
    </source>
</evidence>
<evidence type="ECO:0000313" key="3">
    <source>
        <dbReference type="Proteomes" id="UP001206483"/>
    </source>
</evidence>
<dbReference type="PANTHER" id="PTHR42685">
    <property type="entry name" value="GERANYLGERANYL DIPHOSPHATE REDUCTASE"/>
    <property type="match status" value="1"/>
</dbReference>
<dbReference type="PRINTS" id="PR00420">
    <property type="entry name" value="RNGMNOXGNASE"/>
</dbReference>
<reference evidence="2 3" key="1">
    <citation type="submission" date="2022-06" db="EMBL/GenBank/DDBJ databases">
        <title>Sequencing the genomes of 1000 actinobacteria strains.</title>
        <authorList>
            <person name="Klenk H.-P."/>
        </authorList>
    </citation>
    <scope>NUCLEOTIDE SEQUENCE [LARGE SCALE GENOMIC DNA]</scope>
    <source>
        <strain evidence="2 3">DSM 41656</strain>
    </source>
</reference>
<dbReference type="Pfam" id="PF01494">
    <property type="entry name" value="FAD_binding_3"/>
    <property type="match status" value="1"/>
</dbReference>
<dbReference type="InterPro" id="IPR011777">
    <property type="entry name" value="Geranylgeranyl_Rdtase_fam"/>
</dbReference>
<gene>
    <name evidence="2" type="ORF">FHR36_004325</name>
</gene>
<keyword evidence="3" id="KW-1185">Reference proteome</keyword>
<protein>
    <submittedName>
        <fullName evidence="2">Geranylgeranyl reductase family protein</fullName>
    </submittedName>
</protein>
<dbReference type="SUPFAM" id="SSF51905">
    <property type="entry name" value="FAD/NAD(P)-binding domain"/>
    <property type="match status" value="1"/>
</dbReference>
<dbReference type="InterPro" id="IPR036188">
    <property type="entry name" value="FAD/NAD-bd_sf"/>
</dbReference>
<dbReference type="PANTHER" id="PTHR42685:SF22">
    <property type="entry name" value="CONDITIONED MEDIUM FACTOR RECEPTOR 1"/>
    <property type="match status" value="1"/>
</dbReference>
<comment type="caution">
    <text evidence="2">The sequence shown here is derived from an EMBL/GenBank/DDBJ whole genome shotgun (WGS) entry which is preliminary data.</text>
</comment>
<accession>A0ABT1J161</accession>
<dbReference type="InterPro" id="IPR002938">
    <property type="entry name" value="FAD-bd"/>
</dbReference>